<comment type="subcellular location">
    <subcellularLocation>
        <location evidence="1">Membrane</location>
        <topology evidence="1">Multi-pass membrane protein</topology>
    </subcellularLocation>
</comment>
<feature type="transmembrane region" description="Helical" evidence="6">
    <location>
        <begin position="296"/>
        <end position="318"/>
    </location>
</feature>
<dbReference type="GO" id="GO:0016020">
    <property type="term" value="C:membrane"/>
    <property type="evidence" value="ECO:0007669"/>
    <property type="project" value="UniProtKB-SubCell"/>
</dbReference>
<sequence>MSVSAWVWIATLVALIAVLAVDLLIIGRRPHEPSVKESGGWVALYVGLAVVFGIGVWITAGGRYAGEFYTGWLTEYSLSVDNLFVFVIIMARFSVPRQFQQKVLLIGIVLALLMRGLFIAAGAALIAQFSWVFYIFGAFLVYTAINLLKEGENDEDDFNENVLIRWAKKVLPVSNSFGDGRMMTVSSVGKRMFTPLLIVTIAIGTTDLLFALDSIPAIFGITKEPYLVFTANIFALMGLRQLYFLLGGLLERLVYLNYGLAAVLAFIGVKLFLEALHTNTLPFINGGEGVHWAPEIPIWLSLLVIIGTLGVATVASLVKSSRDAKRALVDAKS</sequence>
<feature type="transmembrane region" description="Helical" evidence="6">
    <location>
        <begin position="72"/>
        <end position="91"/>
    </location>
</feature>
<keyword evidence="5 6" id="KW-0472">Membrane</keyword>
<evidence type="ECO:0000256" key="3">
    <source>
        <dbReference type="ARBA" id="ARBA00022692"/>
    </source>
</evidence>
<feature type="transmembrane region" description="Helical" evidence="6">
    <location>
        <begin position="131"/>
        <end position="148"/>
    </location>
</feature>
<dbReference type="AlphaFoldDB" id="A0A919NPH3"/>
<feature type="transmembrane region" description="Helical" evidence="6">
    <location>
        <begin position="6"/>
        <end position="27"/>
    </location>
</feature>
<feature type="transmembrane region" description="Helical" evidence="6">
    <location>
        <begin position="253"/>
        <end position="276"/>
    </location>
</feature>
<feature type="transmembrane region" description="Helical" evidence="6">
    <location>
        <begin position="103"/>
        <end position="125"/>
    </location>
</feature>
<evidence type="ECO:0000256" key="6">
    <source>
        <dbReference type="SAM" id="Phobius"/>
    </source>
</evidence>
<proteinExistence type="inferred from homology"/>
<gene>
    <name evidence="7" type="ORF">Ate02nite_40120</name>
</gene>
<feature type="transmembrane region" description="Helical" evidence="6">
    <location>
        <begin position="196"/>
        <end position="219"/>
    </location>
</feature>
<keyword evidence="8" id="KW-1185">Reference proteome</keyword>
<reference evidence="7" key="1">
    <citation type="submission" date="2021-01" db="EMBL/GenBank/DDBJ databases">
        <title>Whole genome shotgun sequence of Actinoplanes tereljensis NBRC 105297.</title>
        <authorList>
            <person name="Komaki H."/>
            <person name="Tamura T."/>
        </authorList>
    </citation>
    <scope>NUCLEOTIDE SEQUENCE</scope>
    <source>
        <strain evidence="7">NBRC 105297</strain>
    </source>
</reference>
<evidence type="ECO:0000256" key="4">
    <source>
        <dbReference type="ARBA" id="ARBA00022989"/>
    </source>
</evidence>
<feature type="transmembrane region" description="Helical" evidence="6">
    <location>
        <begin position="39"/>
        <end position="60"/>
    </location>
</feature>
<dbReference type="NCBIfam" id="TIGR03718">
    <property type="entry name" value="R_switched_Alx"/>
    <property type="match status" value="1"/>
</dbReference>
<dbReference type="InterPro" id="IPR005496">
    <property type="entry name" value="Integral_membrane_TerC"/>
</dbReference>
<comment type="similarity">
    <text evidence="2">Belongs to the TerC family.</text>
</comment>
<dbReference type="EMBL" id="BOMY01000026">
    <property type="protein sequence ID" value="GIF21282.1"/>
    <property type="molecule type" value="Genomic_DNA"/>
</dbReference>
<protein>
    <submittedName>
        <fullName evidence="7">Tellurium resistance protein TerC</fullName>
    </submittedName>
</protein>
<accession>A0A919NPH3</accession>
<dbReference type="Pfam" id="PF03741">
    <property type="entry name" value="TerC"/>
    <property type="match status" value="1"/>
</dbReference>
<evidence type="ECO:0000313" key="8">
    <source>
        <dbReference type="Proteomes" id="UP000623608"/>
    </source>
</evidence>
<dbReference type="Proteomes" id="UP000623608">
    <property type="component" value="Unassembled WGS sequence"/>
</dbReference>
<dbReference type="InterPro" id="IPR022369">
    <property type="entry name" value="Integral_membrane_TerC_rswitch"/>
</dbReference>
<dbReference type="PANTHER" id="PTHR30238">
    <property type="entry name" value="MEMBRANE BOUND PREDICTED REDOX MODULATOR"/>
    <property type="match status" value="1"/>
</dbReference>
<evidence type="ECO:0000256" key="2">
    <source>
        <dbReference type="ARBA" id="ARBA00007511"/>
    </source>
</evidence>
<evidence type="ECO:0000256" key="5">
    <source>
        <dbReference type="ARBA" id="ARBA00023136"/>
    </source>
</evidence>
<evidence type="ECO:0000256" key="1">
    <source>
        <dbReference type="ARBA" id="ARBA00004141"/>
    </source>
</evidence>
<keyword evidence="3 6" id="KW-0812">Transmembrane</keyword>
<organism evidence="7 8">
    <name type="scientific">Paractinoplanes tereljensis</name>
    <dbReference type="NCBI Taxonomy" id="571912"/>
    <lineage>
        <taxon>Bacteria</taxon>
        <taxon>Bacillati</taxon>
        <taxon>Actinomycetota</taxon>
        <taxon>Actinomycetes</taxon>
        <taxon>Micromonosporales</taxon>
        <taxon>Micromonosporaceae</taxon>
        <taxon>Paractinoplanes</taxon>
    </lineage>
</organism>
<evidence type="ECO:0000313" key="7">
    <source>
        <dbReference type="EMBL" id="GIF21282.1"/>
    </source>
</evidence>
<keyword evidence="4 6" id="KW-1133">Transmembrane helix</keyword>
<comment type="caution">
    <text evidence="7">The sequence shown here is derived from an EMBL/GenBank/DDBJ whole genome shotgun (WGS) entry which is preliminary data.</text>
</comment>
<name>A0A919NPH3_9ACTN</name>
<feature type="transmembrane region" description="Helical" evidence="6">
    <location>
        <begin position="225"/>
        <end position="246"/>
    </location>
</feature>
<dbReference type="PANTHER" id="PTHR30238:SF0">
    <property type="entry name" value="THYLAKOID MEMBRANE PROTEIN TERC, CHLOROPLASTIC"/>
    <property type="match status" value="1"/>
</dbReference>